<evidence type="ECO:0000259" key="1">
    <source>
        <dbReference type="PROSITE" id="PS51372"/>
    </source>
</evidence>
<evidence type="ECO:0000313" key="2">
    <source>
        <dbReference type="EMBL" id="QHS98858.1"/>
    </source>
</evidence>
<sequence length="2144" mass="251564">MTDTNKPYLNIEFGNISNSKKYFIKKGIIVDKSEALGKKQYPLTYYDNTNHISTNWTIIEEEPEFKYNNTSKMWSLDGISNKYECYYCDIPEECFEWIEHLKDITISMKFKINNNKTLRGDGTTNNIGAFFTWRDLYENDNNNTKPEWPTAQEYIKIYRNNNELSFGYDIFAKDNVNNNNMKLGEINELYWRFEQEPYKNFYPDETDYDNDFLYPNENEIRICRGWNTSENIDNTNLTYVDRFVPSNSLQEKYSNNWNINKCQKVQTEQGNMIRIKLFTDKNGDVFENYSFKDFKIKISMPYYCYYKNISLNRSLQTDSVKKTNDSFKQWTIKNYQYSMFTRKTQKIGNTTIQNAGLKKTNRLSNMQRLWIALSGGKNLKDENGNDYSLTTKIGRDKIINILSPLQQILWISWHLDNTAGTWKNYILPNFKSGMLNENHINIFMTEFLWLWQCVLDITPLSDNKFNTDIEIPDSLGGEKYNDLTYYNKKYYFEIIKELFGWPIPILNSVSNIINYWIPPKYNLRINDTENKLDILINTYETIQEDSSNRLNLFYTIPPNTNFLNNNHNGYKGEYQNNHPFNMITRENFVNRTDYSKTDRGWFSSEGNTKIYSIPLLGKNKDNSRIKTDESYMYRISDTPKRGQIRGKHVDILNNNTDGNLLKHGGLIVRLPEAYSKYSIPWNDGIKYIPKITKIKIELDFAVKQYDENTKNKTIPIASLISTNPNESLVYISSSNSRSYPLDTNFKKAWNNSGQWSSNSNLIKLNKINILNDEFNTNQINVSQEEAFIDNARYKLIYTIDNLPIMNPGEQQQIIDPLKSSVLVQIDYSKATGQEHLGLKTFNVNNTASNKNKYDGNNNNPLYSIAPNIVGDRFKNDNNDFSFSVHKKNMDGLLSNENSKKHLGFYLFRSEAQSSYFFKNIKISLDIPELELENIIKETEKTNNIVLLGNAIQKAENTYDGVIDIDIIKNAKRKLSNMRILQETNIDAIETNDINIESMRNIINKLDVNKNDIEQYNYKLNLENKLSFMIMHNKFLNVKNNPNTIKQINNILIDIKQKNIVEKTMDVEKEIKIINISLSDKIDLLKEIQELTNIRDGYILNYSKRIIDIINSKKYNVLGNTEYGNSILLLDELSENQYNIGEKSNTIISTLNKTPIQLYNQLKNKIDNKTTEIINNINKKIINSNKNEHLNKIIDYVLLLEQEYITQFDAKKYELLLQRYEFSIRHINNTILVIIKEWENIKENSNVWDIKKLWFDWLGDNAPNLNWEKSLYLNIYTITTVQQFIDRVINNLNLKIKNKFALSTNIYPTNKGIVEVDSPFTFPLDSYIYTFPSTQAMRCDWISNKFIKPFIDEIWVGKTDIKYIKRENILGQLNPWNTPLGNLTIRLKNISESYNKLCIIAKNGYPSKDKWHFPGMVITNKIINTTTGTHSYPNLSYKNNINYLKKHTDIKDIVVLPPGPLRKLKNFLENDLKINKNAFVYKTEKTKYYDKSIWLYEFALKYDTDTTKKLLDWISISKQHGLSVDNVELINATNKINNHNNKIVSDLSELTRRQVDNFEKEIFTLMPTIKTQLDNAKKNYINDEFIEYKIARQLFEEHELILKNRLIMFTKNATINNLDLLLDIIQKSTDAGFNLYTDSSVDNDGIRDIYNNAIKRKDEFQNQEFEKISNRLDNISNNHNIQEVKRNINQGTASYEILITKIEKLKKNIHILNISELKEEYQQIKINKFNNKKINDLFLNLITATINHNESILQKEIEYSYKEKYNINRLYDILIYANERKLPKTNNEYKNTIQRINKINYDTINKLIKLITNYQKNDDFNYENIIYLGEEIKSIKNNISNHINNENVILSKLDILQKEYEKINKKVDSIIESINQQITNNNNLIEKNSNSINLVDLKSNIIETTKFITIINNKKLYMKDAAILLSIKTSIDSLNQKKKLVFARKTNGFYYNDGENVSFIINSKINQDIFIKKNNRNNKIITLFIKNDISEYTINTILVKQDNHVDIKNKIFLSINDVIYFPQDNNFIINNFDNKNTQIPENSIIFYKTVLNNKIVYFAKNKYFDKKTSTSMRMGTNTTNTRINIFSFNSFPYPASNMNKLHNFNMSKKNIRTNLSKMSRTGKQSRVEANTGSMGRLARLKAKHS</sequence>
<name>A0A6C0C5C8_9ZZZZ</name>
<dbReference type="GO" id="GO:0006355">
    <property type="term" value="P:regulation of DNA-templated transcription"/>
    <property type="evidence" value="ECO:0007669"/>
    <property type="project" value="InterPro"/>
</dbReference>
<dbReference type="InterPro" id="IPR011608">
    <property type="entry name" value="PRD"/>
</dbReference>
<dbReference type="EMBL" id="MN739326">
    <property type="protein sequence ID" value="QHS98858.1"/>
    <property type="molecule type" value="Genomic_DNA"/>
</dbReference>
<reference evidence="2" key="1">
    <citation type="journal article" date="2020" name="Nature">
        <title>Giant virus diversity and host interactions through global metagenomics.</title>
        <authorList>
            <person name="Schulz F."/>
            <person name="Roux S."/>
            <person name="Paez-Espino D."/>
            <person name="Jungbluth S."/>
            <person name="Walsh D.A."/>
            <person name="Denef V.J."/>
            <person name="McMahon K.D."/>
            <person name="Konstantinidis K.T."/>
            <person name="Eloe-Fadrosh E.A."/>
            <person name="Kyrpides N.C."/>
            <person name="Woyke T."/>
        </authorList>
    </citation>
    <scope>NUCLEOTIDE SEQUENCE</scope>
    <source>
        <strain evidence="2">GVMAG-M-3300020185-18</strain>
    </source>
</reference>
<proteinExistence type="predicted"/>
<dbReference type="PROSITE" id="PS51372">
    <property type="entry name" value="PRD_2"/>
    <property type="match status" value="1"/>
</dbReference>
<accession>A0A6C0C5C8</accession>
<feature type="domain" description="PRD" evidence="1">
    <location>
        <begin position="1732"/>
        <end position="1841"/>
    </location>
</feature>
<protein>
    <recommendedName>
        <fullName evidence="1">PRD domain-containing protein</fullName>
    </recommendedName>
</protein>
<organism evidence="2">
    <name type="scientific">viral metagenome</name>
    <dbReference type="NCBI Taxonomy" id="1070528"/>
    <lineage>
        <taxon>unclassified sequences</taxon>
        <taxon>metagenomes</taxon>
        <taxon>organismal metagenomes</taxon>
    </lineage>
</organism>